<sequence>MRDILQQLIPPNNYYAEIGGGEVLVLSAFEFCLTDTLSKSINVHLLDDLRKATLRNVKGNTEPASEVIAALINTPTMALVDTPI</sequence>
<reference evidence="1 2" key="1">
    <citation type="submission" date="2016-10" db="EMBL/GenBank/DDBJ databases">
        <authorList>
            <person name="de Groot N.N."/>
        </authorList>
    </citation>
    <scope>NUCLEOTIDE SEQUENCE [LARGE SCALE GENOMIC DNA]</scope>
    <source>
        <strain evidence="1 2">PYCC 4715</strain>
    </source>
</reference>
<evidence type="ECO:0000313" key="2">
    <source>
        <dbReference type="Proteomes" id="UP000182259"/>
    </source>
</evidence>
<dbReference type="Proteomes" id="UP000182259">
    <property type="component" value="Chromosome III"/>
</dbReference>
<evidence type="ECO:0000313" key="1">
    <source>
        <dbReference type="EMBL" id="SGZ54488.1"/>
    </source>
</evidence>
<name>A0A1L0DF20_9ASCO</name>
<gene>
    <name evidence="1" type="ORF">SAMEA4029009_CIC11G00000001225</name>
</gene>
<accession>A0A1L0DF20</accession>
<dbReference type="EMBL" id="LT635766">
    <property type="protein sequence ID" value="SGZ54488.1"/>
    <property type="molecule type" value="Genomic_DNA"/>
</dbReference>
<proteinExistence type="predicted"/>
<organism evidence="1 2">
    <name type="scientific">Sungouiella intermedia</name>
    <dbReference type="NCBI Taxonomy" id="45354"/>
    <lineage>
        <taxon>Eukaryota</taxon>
        <taxon>Fungi</taxon>
        <taxon>Dikarya</taxon>
        <taxon>Ascomycota</taxon>
        <taxon>Saccharomycotina</taxon>
        <taxon>Pichiomycetes</taxon>
        <taxon>Metschnikowiaceae</taxon>
        <taxon>Sungouiella</taxon>
    </lineage>
</organism>
<protein>
    <submittedName>
        <fullName evidence="1">CIC11C00000001225</fullName>
    </submittedName>
</protein>
<dbReference type="AlphaFoldDB" id="A0A1L0DF20"/>